<evidence type="ECO:0000313" key="2">
    <source>
        <dbReference type="EMBL" id="CAB3974157.1"/>
    </source>
</evidence>
<feature type="coiled-coil region" evidence="1">
    <location>
        <begin position="35"/>
        <end position="93"/>
    </location>
</feature>
<evidence type="ECO:0000256" key="1">
    <source>
        <dbReference type="SAM" id="Coils"/>
    </source>
</evidence>
<dbReference type="AlphaFoldDB" id="A0A6J5JSH8"/>
<evidence type="ECO:0000313" key="3">
    <source>
        <dbReference type="Proteomes" id="UP000494301"/>
    </source>
</evidence>
<sequence length="294" mass="32355">MLVRDAASPVCLVCEVSIDRALAEGCGLSHKMPDLDSLRRRAKQLEGKVRQCELDLKANEDALRETAQALPAARAQQRELKKALDAAERAQNARSGAWRGAQMGREGAKRLADLYEELDAARAKSDKQAEVIEAKRDQLGTYREAAQRETFDQLSALFDAVIRALIAPESNGRVLLGADRLKLNVELGGARSTAAIESLKVIAFDLAALCMSIEGKTYVPAFFVHDSPREADLGLSVYRRLFELIAELEQIGPTLFQYIVTTTTSPPQHLSTRPWLVETLFGSPANRRLLGVDL</sequence>
<accession>A0A6J5JSH8</accession>
<evidence type="ECO:0008006" key="4">
    <source>
        <dbReference type="Google" id="ProtNLM"/>
    </source>
</evidence>
<protein>
    <recommendedName>
        <fullName evidence="4">DUF2326 domain-containing protein</fullName>
    </recommendedName>
</protein>
<proteinExistence type="predicted"/>
<gene>
    <name evidence="2" type="ORF">BLA3211_07879</name>
</gene>
<dbReference type="EMBL" id="CABWIL020000044">
    <property type="protein sequence ID" value="CAB3974157.1"/>
    <property type="molecule type" value="Genomic_DNA"/>
</dbReference>
<reference evidence="2 3" key="1">
    <citation type="submission" date="2020-04" db="EMBL/GenBank/DDBJ databases">
        <authorList>
            <person name="Depoorter E."/>
        </authorList>
    </citation>
    <scope>NUCLEOTIDE SEQUENCE [LARGE SCALE GENOMIC DNA]</scope>
    <source>
        <strain evidence="2 3">BCC0217</strain>
    </source>
</reference>
<dbReference type="Proteomes" id="UP000494301">
    <property type="component" value="Unassembled WGS sequence"/>
</dbReference>
<organism evidence="2 3">
    <name type="scientific">Burkholderia aenigmatica</name>
    <dbReference type="NCBI Taxonomy" id="2015348"/>
    <lineage>
        <taxon>Bacteria</taxon>
        <taxon>Pseudomonadati</taxon>
        <taxon>Pseudomonadota</taxon>
        <taxon>Betaproteobacteria</taxon>
        <taxon>Burkholderiales</taxon>
        <taxon>Burkholderiaceae</taxon>
        <taxon>Burkholderia</taxon>
        <taxon>Burkholderia cepacia complex</taxon>
    </lineage>
</organism>
<keyword evidence="1" id="KW-0175">Coiled coil</keyword>
<name>A0A6J5JSH8_9BURK</name>